<feature type="domain" description="VLRF1" evidence="12">
    <location>
        <begin position="240"/>
        <end position="398"/>
    </location>
</feature>
<feature type="region of interest" description="Disordered" evidence="11">
    <location>
        <begin position="555"/>
        <end position="657"/>
    </location>
</feature>
<accession>A0A6A6R2H7</accession>
<keyword evidence="8" id="KW-0040">ANK repeat</keyword>
<evidence type="ECO:0000256" key="4">
    <source>
        <dbReference type="ARBA" id="ARBA00022722"/>
    </source>
</evidence>
<evidence type="ECO:0000256" key="3">
    <source>
        <dbReference type="ARBA" id="ARBA00022490"/>
    </source>
</evidence>
<organism evidence="13 14">
    <name type="scientific">Lophium mytilinum</name>
    <dbReference type="NCBI Taxonomy" id="390894"/>
    <lineage>
        <taxon>Eukaryota</taxon>
        <taxon>Fungi</taxon>
        <taxon>Dikarya</taxon>
        <taxon>Ascomycota</taxon>
        <taxon>Pezizomycotina</taxon>
        <taxon>Dothideomycetes</taxon>
        <taxon>Pleosporomycetidae</taxon>
        <taxon>Mytilinidiales</taxon>
        <taxon>Mytilinidiaceae</taxon>
        <taxon>Lophium</taxon>
    </lineage>
</organism>
<dbReference type="Proteomes" id="UP000799750">
    <property type="component" value="Unassembled WGS sequence"/>
</dbReference>
<dbReference type="InterPro" id="IPR041175">
    <property type="entry name" value="VLRF1/Vms1"/>
</dbReference>
<feature type="compositionally biased region" description="Low complexity" evidence="11">
    <location>
        <begin position="31"/>
        <end position="41"/>
    </location>
</feature>
<dbReference type="InterPro" id="IPR047139">
    <property type="entry name" value="ANKZ1/VMS1"/>
</dbReference>
<proteinExistence type="inferred from homology"/>
<dbReference type="InterPro" id="IPR013087">
    <property type="entry name" value="Znf_C2H2_type"/>
</dbReference>
<feature type="compositionally biased region" description="Acidic residues" evidence="11">
    <location>
        <begin position="125"/>
        <end position="134"/>
    </location>
</feature>
<feature type="region of interest" description="Disordered" evidence="11">
    <location>
        <begin position="31"/>
        <end position="60"/>
    </location>
</feature>
<evidence type="ECO:0000256" key="6">
    <source>
        <dbReference type="ARBA" id="ARBA00022759"/>
    </source>
</evidence>
<evidence type="ECO:0000256" key="10">
    <source>
        <dbReference type="PROSITE-ProRule" id="PRU01389"/>
    </source>
</evidence>
<feature type="compositionally biased region" description="Basic and acidic residues" evidence="11">
    <location>
        <begin position="559"/>
        <end position="600"/>
    </location>
</feature>
<keyword evidence="4 10" id="KW-0540">Nuclease</keyword>
<dbReference type="Pfam" id="PF18826">
    <property type="entry name" value="bVLRF1"/>
    <property type="match status" value="1"/>
</dbReference>
<protein>
    <submittedName>
        <fullName evidence="13">Ankyrin repeat and zinc finger domain-containing protein 1</fullName>
    </submittedName>
</protein>
<comment type="domain">
    <text evidence="10">The VLRF1 domain mediates binding to the 60S ribosomal subunit.</text>
</comment>
<dbReference type="OrthoDB" id="429841at2759"/>
<feature type="compositionally biased region" description="Polar residues" evidence="11">
    <location>
        <begin position="296"/>
        <end position="307"/>
    </location>
</feature>
<name>A0A6A6R2H7_9PEZI</name>
<evidence type="ECO:0000256" key="7">
    <source>
        <dbReference type="ARBA" id="ARBA00022801"/>
    </source>
</evidence>
<evidence type="ECO:0000313" key="13">
    <source>
        <dbReference type="EMBL" id="KAF2498110.1"/>
    </source>
</evidence>
<keyword evidence="14" id="KW-1185">Reference proteome</keyword>
<feature type="compositionally biased region" description="Basic and acidic residues" evidence="11">
    <location>
        <begin position="618"/>
        <end position="657"/>
    </location>
</feature>
<dbReference type="EMBL" id="MU004186">
    <property type="protein sequence ID" value="KAF2498110.1"/>
    <property type="molecule type" value="Genomic_DNA"/>
</dbReference>
<dbReference type="PANTHER" id="PTHR16036">
    <property type="entry name" value="ANKYRIN REPEAT AND ZINC FINGER DOMAIN-CONTAINING PROTEIN 1"/>
    <property type="match status" value="1"/>
</dbReference>
<evidence type="ECO:0000256" key="5">
    <source>
        <dbReference type="ARBA" id="ARBA00022737"/>
    </source>
</evidence>
<evidence type="ECO:0000256" key="1">
    <source>
        <dbReference type="ARBA" id="ARBA00004496"/>
    </source>
</evidence>
<dbReference type="PROSITE" id="PS52044">
    <property type="entry name" value="VLRF1"/>
    <property type="match status" value="1"/>
</dbReference>
<dbReference type="GO" id="GO:0005737">
    <property type="term" value="C:cytoplasm"/>
    <property type="evidence" value="ECO:0007669"/>
    <property type="project" value="UniProtKB-SubCell"/>
</dbReference>
<dbReference type="GO" id="GO:0036503">
    <property type="term" value="P:ERAD pathway"/>
    <property type="evidence" value="ECO:0007669"/>
    <property type="project" value="TreeGrafter"/>
</dbReference>
<keyword evidence="3 10" id="KW-0963">Cytoplasm</keyword>
<comment type="similarity">
    <text evidence="2 10">Belongs to the ANKZF1/VMS1 family.</text>
</comment>
<gene>
    <name evidence="13" type="ORF">BU16DRAFT_483530</name>
</gene>
<evidence type="ECO:0000256" key="11">
    <source>
        <dbReference type="SAM" id="MobiDB-lite"/>
    </source>
</evidence>
<evidence type="ECO:0000313" key="14">
    <source>
        <dbReference type="Proteomes" id="UP000799750"/>
    </source>
</evidence>
<feature type="region of interest" description="Disordered" evidence="11">
    <location>
        <begin position="287"/>
        <end position="312"/>
    </location>
</feature>
<feature type="active site" evidence="10">
    <location>
        <position position="298"/>
    </location>
</feature>
<feature type="region of interest" description="Disordered" evidence="11">
    <location>
        <begin position="115"/>
        <end position="144"/>
    </location>
</feature>
<evidence type="ECO:0000256" key="2">
    <source>
        <dbReference type="ARBA" id="ARBA00009262"/>
    </source>
</evidence>
<feature type="compositionally biased region" description="Low complexity" evidence="11">
    <location>
        <begin position="115"/>
        <end position="124"/>
    </location>
</feature>
<keyword evidence="7 10" id="KW-0378">Hydrolase</keyword>
<dbReference type="AlphaFoldDB" id="A0A6A6R2H7"/>
<feature type="region of interest" description="Disordered" evidence="11">
    <location>
        <begin position="414"/>
        <end position="436"/>
    </location>
</feature>
<comment type="subcellular location">
    <subcellularLocation>
        <location evidence="1">Cytoplasm</location>
    </subcellularLocation>
</comment>
<evidence type="ECO:0000259" key="12">
    <source>
        <dbReference type="PROSITE" id="PS52044"/>
    </source>
</evidence>
<reference evidence="13" key="1">
    <citation type="journal article" date="2020" name="Stud. Mycol.">
        <title>101 Dothideomycetes genomes: a test case for predicting lifestyles and emergence of pathogens.</title>
        <authorList>
            <person name="Haridas S."/>
            <person name="Albert R."/>
            <person name="Binder M."/>
            <person name="Bloem J."/>
            <person name="Labutti K."/>
            <person name="Salamov A."/>
            <person name="Andreopoulos B."/>
            <person name="Baker S."/>
            <person name="Barry K."/>
            <person name="Bills G."/>
            <person name="Bluhm B."/>
            <person name="Cannon C."/>
            <person name="Castanera R."/>
            <person name="Culley D."/>
            <person name="Daum C."/>
            <person name="Ezra D."/>
            <person name="Gonzalez J."/>
            <person name="Henrissat B."/>
            <person name="Kuo A."/>
            <person name="Liang C."/>
            <person name="Lipzen A."/>
            <person name="Lutzoni F."/>
            <person name="Magnuson J."/>
            <person name="Mondo S."/>
            <person name="Nolan M."/>
            <person name="Ohm R."/>
            <person name="Pangilinan J."/>
            <person name="Park H.-J."/>
            <person name="Ramirez L."/>
            <person name="Alfaro M."/>
            <person name="Sun H."/>
            <person name="Tritt A."/>
            <person name="Yoshinaga Y."/>
            <person name="Zwiers L.-H."/>
            <person name="Turgeon B."/>
            <person name="Goodwin S."/>
            <person name="Spatafora J."/>
            <person name="Crous P."/>
            <person name="Grigoriev I."/>
        </authorList>
    </citation>
    <scope>NUCLEOTIDE SEQUENCE</scope>
    <source>
        <strain evidence="13">CBS 269.34</strain>
    </source>
</reference>
<evidence type="ECO:0000256" key="8">
    <source>
        <dbReference type="ARBA" id="ARBA00023043"/>
    </source>
</evidence>
<evidence type="ECO:0000256" key="9">
    <source>
        <dbReference type="ARBA" id="ARBA00023054"/>
    </source>
</evidence>
<keyword evidence="6 10" id="KW-0255">Endonuclease</keyword>
<dbReference type="GO" id="GO:0004519">
    <property type="term" value="F:endonuclease activity"/>
    <property type="evidence" value="ECO:0007669"/>
    <property type="project" value="UniProtKB-KW"/>
</dbReference>
<sequence length="657" mass="72337">MAQTKDQLFQRPLYVFDLPTEILSTITLRNAAEQSQEAASETAPLTTSELEEKVEPEDGGPIKATSCTLCGLQFPTVQEQRSHVRSDLHGYNLKQKIRGQKPVGEEEFEGLIGDLNESISGSDSSESDDEDDQNDGSKPKDSTLSALLKRQAKISNPEFEDFASKRPKRGAGKPPLFWFTSPTLPENTSLGIYRAIFSDVEQEEESHIVETIRNKQLAPVSLPKIKANAEGAAPADPAKIGPHYFLCMIGGGHFAAMVVSLAPKMGKKHTGIEERQATVLAHKTFHRYTTRRKQGGAQSSNDSSKGNAHSAGASIRRYNEAALMTEVRDLLKEWKTIIDTAELVFMRATGSANRRALLGPYEGQVLRNNDPRNRGFPFSTRRATQKELMRAFVELTRVKTSTIDEAALAALNAAPAATPEASTESTKPSKPPKLSKEEEAAILHTAQLTALIRRSKIPAILNYLSSNKLSSTFQFFPANHHTPTPLHLASSLNAGSVVLALLTKAKADPTVMSDDARTPFSLAGDRATRDAFRAARGELGESAWDWSLAGVPAPLSKSEVAERDQRDKIEKAEIDKQEAERRKAETERLRRESAQEEANKRDKRLGKGKSLGGQPEKTGAEKREEESRGLTPEARMRIERERRAKAAEDRMRGLRGN</sequence>
<dbReference type="GO" id="GO:0016787">
    <property type="term" value="F:hydrolase activity"/>
    <property type="evidence" value="ECO:0007669"/>
    <property type="project" value="UniProtKB-KW"/>
</dbReference>
<keyword evidence="9" id="KW-0175">Coiled coil</keyword>
<dbReference type="PANTHER" id="PTHR16036:SF2">
    <property type="entry name" value="TRNA ENDONUCLEASE ANKZF1"/>
    <property type="match status" value="1"/>
</dbReference>
<feature type="compositionally biased region" description="Low complexity" evidence="11">
    <location>
        <begin position="414"/>
        <end position="428"/>
    </location>
</feature>
<dbReference type="PROSITE" id="PS00028">
    <property type="entry name" value="ZINC_FINGER_C2H2_1"/>
    <property type="match status" value="1"/>
</dbReference>
<keyword evidence="5" id="KW-0677">Repeat</keyword>